<feature type="transmembrane region" description="Helical" evidence="13">
    <location>
        <begin position="34"/>
        <end position="56"/>
    </location>
</feature>
<comment type="caution">
    <text evidence="15">The sequence shown here is derived from an EMBL/GenBank/DDBJ whole genome shotgun (WGS) entry which is preliminary data.</text>
</comment>
<dbReference type="InterPro" id="IPR006136">
    <property type="entry name" value="FlhB"/>
</dbReference>
<evidence type="ECO:0000256" key="4">
    <source>
        <dbReference type="ARBA" id="ARBA00022448"/>
    </source>
</evidence>
<evidence type="ECO:0000256" key="7">
    <source>
        <dbReference type="ARBA" id="ARBA00022795"/>
    </source>
</evidence>
<dbReference type="SUPFAM" id="SSF160544">
    <property type="entry name" value="EscU C-terminal domain-like"/>
    <property type="match status" value="1"/>
</dbReference>
<keyword evidence="15" id="KW-0969">Cilium</keyword>
<evidence type="ECO:0000313" key="15">
    <source>
        <dbReference type="EMBL" id="KRG54235.1"/>
    </source>
</evidence>
<evidence type="ECO:0000256" key="11">
    <source>
        <dbReference type="ARBA" id="ARBA00023225"/>
    </source>
</evidence>
<evidence type="ECO:0000256" key="5">
    <source>
        <dbReference type="ARBA" id="ARBA00022475"/>
    </source>
</evidence>
<keyword evidence="4 13" id="KW-0813">Transport</keyword>
<dbReference type="Gene3D" id="6.10.250.2080">
    <property type="match status" value="1"/>
</dbReference>
<accession>A0ABR5NFV6</accession>
<dbReference type="PANTHER" id="PTHR30531:SF12">
    <property type="entry name" value="FLAGELLAR BIOSYNTHETIC PROTEIN FLHB"/>
    <property type="match status" value="1"/>
</dbReference>
<keyword evidence="7 13" id="KW-1005">Bacterial flagellum biogenesis</keyword>
<evidence type="ECO:0000256" key="12">
    <source>
        <dbReference type="ARBA" id="ARBA00025078"/>
    </source>
</evidence>
<feature type="compositionally biased region" description="Basic and acidic residues" evidence="14">
    <location>
        <begin position="7"/>
        <end position="27"/>
    </location>
</feature>
<comment type="function">
    <text evidence="12 13">Required for formation of the rod structure in the basal body of the flagellar apparatus. Together with FliI and FliH, may constitute the export apparatus of flagellin.</text>
</comment>
<dbReference type="Gene3D" id="3.40.1690.10">
    <property type="entry name" value="secretion proteins EscU"/>
    <property type="match status" value="1"/>
</dbReference>
<keyword evidence="5 13" id="KW-1003">Cell membrane</keyword>
<dbReference type="PRINTS" id="PR00950">
    <property type="entry name" value="TYPE3IMSPROT"/>
</dbReference>
<protein>
    <recommendedName>
        <fullName evidence="3 13">Flagellar biosynthetic protein FlhB</fullName>
    </recommendedName>
</protein>
<evidence type="ECO:0000256" key="2">
    <source>
        <dbReference type="ARBA" id="ARBA00010690"/>
    </source>
</evidence>
<keyword evidence="10 13" id="KW-0472">Membrane</keyword>
<dbReference type="PANTHER" id="PTHR30531">
    <property type="entry name" value="FLAGELLAR BIOSYNTHETIC PROTEIN FLHB"/>
    <property type="match status" value="1"/>
</dbReference>
<evidence type="ECO:0000256" key="9">
    <source>
        <dbReference type="ARBA" id="ARBA00022989"/>
    </source>
</evidence>
<evidence type="ECO:0000256" key="13">
    <source>
        <dbReference type="RuleBase" id="RU364091"/>
    </source>
</evidence>
<feature type="transmembrane region" description="Helical" evidence="13">
    <location>
        <begin position="86"/>
        <end position="112"/>
    </location>
</feature>
<dbReference type="InterPro" id="IPR006135">
    <property type="entry name" value="T3SS_substrate_exporter"/>
</dbReference>
<comment type="subcellular location">
    <subcellularLocation>
        <location evidence="1">Cell membrane</location>
        <topology evidence="1">Multi-pass membrane protein</topology>
    </subcellularLocation>
</comment>
<proteinExistence type="inferred from homology"/>
<keyword evidence="6 13" id="KW-0812">Transmembrane</keyword>
<feature type="transmembrane region" description="Helical" evidence="13">
    <location>
        <begin position="151"/>
        <end position="169"/>
    </location>
</feature>
<comment type="similarity">
    <text evidence="2 13">Belongs to the type III secretion exporter family.</text>
</comment>
<evidence type="ECO:0000256" key="6">
    <source>
        <dbReference type="ARBA" id="ARBA00022692"/>
    </source>
</evidence>
<dbReference type="InterPro" id="IPR029025">
    <property type="entry name" value="T3SS_substrate_exporter_C"/>
</dbReference>
<feature type="region of interest" description="Disordered" evidence="14">
    <location>
        <begin position="1"/>
        <end position="27"/>
    </location>
</feature>
<dbReference type="NCBIfam" id="TIGR00328">
    <property type="entry name" value="flhB"/>
    <property type="match status" value="1"/>
</dbReference>
<name>A0ABR5NFV6_9GAMM</name>
<dbReference type="Pfam" id="PF01312">
    <property type="entry name" value="Bac_export_2"/>
    <property type="match status" value="1"/>
</dbReference>
<keyword evidence="15" id="KW-0966">Cell projection</keyword>
<keyword evidence="8 13" id="KW-0653">Protein transport</keyword>
<keyword evidence="11 13" id="KW-1006">Bacterial flagellum protein export</keyword>
<keyword evidence="9 13" id="KW-1133">Transmembrane helix</keyword>
<dbReference type="RefSeq" id="WP_055768973.1">
    <property type="nucleotide sequence ID" value="NZ_LDJG01000033.1"/>
</dbReference>
<evidence type="ECO:0000313" key="16">
    <source>
        <dbReference type="Proteomes" id="UP000050902"/>
    </source>
</evidence>
<sequence>MAENEDGTEKTEQPTEKRLREAREKGDIPRSRELATAAVFGAGVLAVYALSGVIGANTRAWMRAALTPDPGLFETPGALFGHAGMLLLRLLLATWPLLLACLLASFVSPLLMGGLRVSSKAMMPDLNRMNPMSGLKRIYGAQSLAELAKSLLRVLFVGTAAGLCIWHGFDALRALLQLPLERAVQDGLGFTLRLLLATAGGMALLAAIDAPYQRWNWMRKLKMTREELKREMKESEGSPEVKGRIRQMQMQMSQRRMMEAVPTADVIVVNPTHYAVALKYEAGRMNAPTVVARGVDEMALRIRQVADGNRVAIVSAPPLARALYRESQLGKEIPVRLYSAVAQILSYVYQLRAWRGGPMPQQPAIDIDEFGKGARP</sequence>
<keyword evidence="15" id="KW-0282">Flagellum</keyword>
<keyword evidence="16" id="KW-1185">Reference proteome</keyword>
<evidence type="ECO:0000256" key="1">
    <source>
        <dbReference type="ARBA" id="ARBA00004651"/>
    </source>
</evidence>
<dbReference type="EMBL" id="LDJG01000033">
    <property type="protein sequence ID" value="KRG54235.1"/>
    <property type="molecule type" value="Genomic_DNA"/>
</dbReference>
<reference evidence="15 16" key="1">
    <citation type="submission" date="2015-05" db="EMBL/GenBank/DDBJ databases">
        <title>Genome sequencing and analysis of members of genus Stenotrophomonas.</title>
        <authorList>
            <person name="Patil P.P."/>
            <person name="Midha S."/>
            <person name="Patil P.B."/>
        </authorList>
    </citation>
    <scope>NUCLEOTIDE SEQUENCE [LARGE SCALE GENOMIC DNA]</scope>
    <source>
        <strain evidence="15 16">DSM 12575</strain>
    </source>
</reference>
<gene>
    <name evidence="13" type="primary">flhB</name>
    <name evidence="15" type="ORF">ABB22_16435</name>
</gene>
<dbReference type="Proteomes" id="UP000050902">
    <property type="component" value="Unassembled WGS sequence"/>
</dbReference>
<evidence type="ECO:0000256" key="14">
    <source>
        <dbReference type="SAM" id="MobiDB-lite"/>
    </source>
</evidence>
<organism evidence="15 16">
    <name type="scientific">Stenotrophomonas nitritireducens</name>
    <dbReference type="NCBI Taxonomy" id="83617"/>
    <lineage>
        <taxon>Bacteria</taxon>
        <taxon>Pseudomonadati</taxon>
        <taxon>Pseudomonadota</taxon>
        <taxon>Gammaproteobacteria</taxon>
        <taxon>Lysobacterales</taxon>
        <taxon>Lysobacteraceae</taxon>
        <taxon>Stenotrophomonas</taxon>
    </lineage>
</organism>
<feature type="transmembrane region" description="Helical" evidence="13">
    <location>
        <begin position="189"/>
        <end position="212"/>
    </location>
</feature>
<evidence type="ECO:0000256" key="8">
    <source>
        <dbReference type="ARBA" id="ARBA00022927"/>
    </source>
</evidence>
<evidence type="ECO:0000256" key="10">
    <source>
        <dbReference type="ARBA" id="ARBA00023136"/>
    </source>
</evidence>
<evidence type="ECO:0000256" key="3">
    <source>
        <dbReference type="ARBA" id="ARBA00021622"/>
    </source>
</evidence>